<keyword evidence="5" id="KW-0808">Transferase</keyword>
<dbReference type="Pfam" id="PF17836">
    <property type="entry name" value="PglD_N"/>
    <property type="match status" value="1"/>
</dbReference>
<dbReference type="InterPro" id="IPR011004">
    <property type="entry name" value="Trimer_LpxA-like_sf"/>
</dbReference>
<feature type="active site" description="Proton acceptor" evidence="2">
    <location>
        <position position="141"/>
    </location>
</feature>
<keyword evidence="5" id="KW-0012">Acyltransferase</keyword>
<dbReference type="Gene3D" id="3.40.50.20">
    <property type="match status" value="1"/>
</dbReference>
<dbReference type="GO" id="GO:0016746">
    <property type="term" value="F:acyltransferase activity"/>
    <property type="evidence" value="ECO:0007669"/>
    <property type="project" value="UniProtKB-KW"/>
</dbReference>
<keyword evidence="6" id="KW-1185">Reference proteome</keyword>
<evidence type="ECO:0000313" key="6">
    <source>
        <dbReference type="Proteomes" id="UP000199321"/>
    </source>
</evidence>
<accession>A0A1G7HMZ0</accession>
<feature type="binding site" evidence="3">
    <location>
        <position position="71"/>
    </location>
    <ligand>
        <name>substrate</name>
    </ligand>
</feature>
<dbReference type="PANTHER" id="PTHR43300">
    <property type="entry name" value="ACETYLTRANSFERASE"/>
    <property type="match status" value="1"/>
</dbReference>
<dbReference type="SUPFAM" id="SSF51161">
    <property type="entry name" value="Trimeric LpxA-like enzymes"/>
    <property type="match status" value="1"/>
</dbReference>
<dbReference type="OrthoDB" id="708224at2"/>
<dbReference type="CDD" id="cd03360">
    <property type="entry name" value="LbH_AT_putative"/>
    <property type="match status" value="1"/>
</dbReference>
<evidence type="ECO:0000259" key="4">
    <source>
        <dbReference type="Pfam" id="PF17836"/>
    </source>
</evidence>
<evidence type="ECO:0000256" key="1">
    <source>
        <dbReference type="ARBA" id="ARBA00007274"/>
    </source>
</evidence>
<dbReference type="InterPro" id="IPR050179">
    <property type="entry name" value="Trans_hexapeptide_repeat"/>
</dbReference>
<evidence type="ECO:0000256" key="2">
    <source>
        <dbReference type="PIRSR" id="PIRSR620019-1"/>
    </source>
</evidence>
<protein>
    <submittedName>
        <fullName evidence="5">Sugar O-acyltransferase, sialic acid O-acetyltransferase NeuD family</fullName>
    </submittedName>
</protein>
<dbReference type="RefSeq" id="WP_093144846.1">
    <property type="nucleotide sequence ID" value="NZ_BMWO01000004.1"/>
</dbReference>
<dbReference type="Gene3D" id="2.160.10.10">
    <property type="entry name" value="Hexapeptide repeat proteins"/>
    <property type="match status" value="1"/>
</dbReference>
<dbReference type="InterPro" id="IPR020019">
    <property type="entry name" value="AcTrfase_PglD-like"/>
</dbReference>
<dbReference type="Proteomes" id="UP000199321">
    <property type="component" value="Unassembled WGS sequence"/>
</dbReference>
<dbReference type="InterPro" id="IPR041561">
    <property type="entry name" value="PglD_N"/>
</dbReference>
<comment type="similarity">
    <text evidence="1">Belongs to the transferase hexapeptide repeat family.</text>
</comment>
<feature type="site" description="Increases basicity of active site His" evidence="2">
    <location>
        <position position="142"/>
    </location>
</feature>
<sequence>MEKRKIILVGGGGHCKSCIDVIEREDKFTIAGILDKESLTGEKILGYPILGSDQLIEEFANENYCFLITVGQIKSSAIREKIYKTIKKVGGELPVVISPHAIVSKSATLEEGTIVMHSAIVNAAATIGKCCILNTGSLVEHDCKIGNFCHISTTSTINGSVVIGDSCFVGSKAVINNNLNIKGSVIVPSGSRVAVNIDAIGVFKNT</sequence>
<dbReference type="STRING" id="227084.SAMN05421855_104189"/>
<name>A0A1G7HMZ0_9FLAO</name>
<dbReference type="EMBL" id="FNBA01000004">
    <property type="protein sequence ID" value="SDF01812.1"/>
    <property type="molecule type" value="Genomic_DNA"/>
</dbReference>
<feature type="domain" description="PglD N-terminal" evidence="4">
    <location>
        <begin position="5"/>
        <end position="85"/>
    </location>
</feature>
<evidence type="ECO:0000256" key="3">
    <source>
        <dbReference type="PIRSR" id="PIRSR620019-2"/>
    </source>
</evidence>
<gene>
    <name evidence="5" type="ORF">SAMN05421855_104189</name>
</gene>
<dbReference type="NCBIfam" id="TIGR03570">
    <property type="entry name" value="NeuD_NnaD"/>
    <property type="match status" value="1"/>
</dbReference>
<dbReference type="PANTHER" id="PTHR43300:SF7">
    <property type="entry name" value="UDP-N-ACETYLBACILLOSAMINE N-ACETYLTRANSFERASE"/>
    <property type="match status" value="1"/>
</dbReference>
<dbReference type="AlphaFoldDB" id="A0A1G7HMZ0"/>
<organism evidence="5 6">
    <name type="scientific">Ulvibacter litoralis</name>
    <dbReference type="NCBI Taxonomy" id="227084"/>
    <lineage>
        <taxon>Bacteria</taxon>
        <taxon>Pseudomonadati</taxon>
        <taxon>Bacteroidota</taxon>
        <taxon>Flavobacteriia</taxon>
        <taxon>Flavobacteriales</taxon>
        <taxon>Flavobacteriaceae</taxon>
        <taxon>Ulvibacter</taxon>
    </lineage>
</organism>
<proteinExistence type="inferred from homology"/>
<evidence type="ECO:0000313" key="5">
    <source>
        <dbReference type="EMBL" id="SDF01812.1"/>
    </source>
</evidence>
<reference evidence="5 6" key="1">
    <citation type="submission" date="2016-10" db="EMBL/GenBank/DDBJ databases">
        <authorList>
            <person name="de Groot N.N."/>
        </authorList>
    </citation>
    <scope>NUCLEOTIDE SEQUENCE [LARGE SCALE GENOMIC DNA]</scope>
    <source>
        <strain evidence="5 6">DSM 16195</strain>
    </source>
</reference>
<feature type="binding site" evidence="3">
    <location>
        <position position="150"/>
    </location>
    <ligand>
        <name>acetyl-CoA</name>
        <dbReference type="ChEBI" id="CHEBI:57288"/>
    </ligand>
</feature>